<reference evidence="1 2" key="1">
    <citation type="submission" date="2011-04" db="EMBL/GenBank/DDBJ databases">
        <authorList>
            <person name="Muzny D."/>
            <person name="Qin X."/>
            <person name="Deng J."/>
            <person name="Jiang H."/>
            <person name="Liu Y."/>
            <person name="Qu J."/>
            <person name="Song X.-Z."/>
            <person name="Zhang L."/>
            <person name="Thornton R."/>
            <person name="Coyle M."/>
            <person name="Francisco L."/>
            <person name="Jackson L."/>
            <person name="Javaid M."/>
            <person name="Korchina V."/>
            <person name="Kovar C."/>
            <person name="Mata R."/>
            <person name="Mathew T."/>
            <person name="Ngo R."/>
            <person name="Nguyen L."/>
            <person name="Nguyen N."/>
            <person name="Okwuonu G."/>
            <person name="Ongeri F."/>
            <person name="Pham C."/>
            <person name="Simmons D."/>
            <person name="Wilczek-Boney K."/>
            <person name="Hale W."/>
            <person name="Jakkamsetti A."/>
            <person name="Pham P."/>
            <person name="Ruth R."/>
            <person name="San Lucas F."/>
            <person name="Warren J."/>
            <person name="Zhang J."/>
            <person name="Zhao Z."/>
            <person name="Zhou C."/>
            <person name="Zhu D."/>
            <person name="Lee S."/>
            <person name="Bess C."/>
            <person name="Blankenburg K."/>
            <person name="Forbes L."/>
            <person name="Fu Q."/>
            <person name="Gubbala S."/>
            <person name="Hirani K."/>
            <person name="Jayaseelan J.C."/>
            <person name="Lara F."/>
            <person name="Munidasa M."/>
            <person name="Palculict T."/>
            <person name="Patil S."/>
            <person name="Pu L.-L."/>
            <person name="Saada N."/>
            <person name="Tang L."/>
            <person name="Weissenberger G."/>
            <person name="Zhu Y."/>
            <person name="Hemphill L."/>
            <person name="Shang Y."/>
            <person name="Youmans B."/>
            <person name="Ayvaz T."/>
            <person name="Ross M."/>
            <person name="Santibanez J."/>
            <person name="Aqrawi P."/>
            <person name="Gross S."/>
            <person name="Joshi V."/>
            <person name="Fowler G."/>
            <person name="Nazareth L."/>
            <person name="Reid J."/>
            <person name="Worley K."/>
            <person name="Petrosino J."/>
            <person name="Highlander S."/>
            <person name="Gibbs R."/>
        </authorList>
    </citation>
    <scope>NUCLEOTIDE SEQUENCE [LARGE SCALE GENOMIC DNA]</scope>
    <source>
        <strain evidence="1 2">2681</strain>
    </source>
</reference>
<evidence type="ECO:0000313" key="1">
    <source>
        <dbReference type="EMBL" id="EGQ21060.1"/>
    </source>
</evidence>
<gene>
    <name evidence="1" type="ORF">HMPREF9372_3343</name>
</gene>
<organism evidence="1 2">
    <name type="scientific">Sporosarcina newyorkensis 2681</name>
    <dbReference type="NCBI Taxonomy" id="1027292"/>
    <lineage>
        <taxon>Bacteria</taxon>
        <taxon>Bacillati</taxon>
        <taxon>Bacillota</taxon>
        <taxon>Bacilli</taxon>
        <taxon>Bacillales</taxon>
        <taxon>Caryophanaceae</taxon>
        <taxon>Sporosarcina</taxon>
    </lineage>
</organism>
<protein>
    <submittedName>
        <fullName evidence="1">Uncharacterized protein</fullName>
    </submittedName>
</protein>
<evidence type="ECO:0000313" key="2">
    <source>
        <dbReference type="Proteomes" id="UP000005316"/>
    </source>
</evidence>
<dbReference type="EMBL" id="AFPZ01000105">
    <property type="protein sequence ID" value="EGQ21060.1"/>
    <property type="molecule type" value="Genomic_DNA"/>
</dbReference>
<dbReference type="RefSeq" id="WP_009498034.1">
    <property type="nucleotide sequence ID" value="NZ_GL982998.1"/>
</dbReference>
<sequence length="122" mass="13881">MADVTLGTLLGKIYHHAKAFWKDKMLDPEGDRTQRGTKVTAKRMNNLEDSTAFAHERLNDQVVYLEDADRTQKNLRFEFILLKASVTSGLTSNILVDNFETLEGINLTFGAHDPELQRVYLP</sequence>
<dbReference type="OrthoDB" id="1955581at2"/>
<comment type="caution">
    <text evidence="1">The sequence shown here is derived from an EMBL/GenBank/DDBJ whole genome shotgun (WGS) entry which is preliminary data.</text>
</comment>
<dbReference type="HOGENOM" id="CLU_2025299_0_0_9"/>
<name>F9DX12_9BACL</name>
<dbReference type="Proteomes" id="UP000005316">
    <property type="component" value="Unassembled WGS sequence"/>
</dbReference>
<accession>F9DX12</accession>
<proteinExistence type="predicted"/>
<dbReference type="AlphaFoldDB" id="F9DX12"/>